<organism evidence="2 3">
    <name type="scientific">Symbiodinium natans</name>
    <dbReference type="NCBI Taxonomy" id="878477"/>
    <lineage>
        <taxon>Eukaryota</taxon>
        <taxon>Sar</taxon>
        <taxon>Alveolata</taxon>
        <taxon>Dinophyceae</taxon>
        <taxon>Suessiales</taxon>
        <taxon>Symbiodiniaceae</taxon>
        <taxon>Symbiodinium</taxon>
    </lineage>
</organism>
<reference evidence="2" key="1">
    <citation type="submission" date="2021-02" db="EMBL/GenBank/DDBJ databases">
        <authorList>
            <person name="Dougan E. K."/>
            <person name="Rhodes N."/>
            <person name="Thang M."/>
            <person name="Chan C."/>
        </authorList>
    </citation>
    <scope>NUCLEOTIDE SEQUENCE</scope>
</reference>
<evidence type="ECO:0000256" key="1">
    <source>
        <dbReference type="SAM" id="Phobius"/>
    </source>
</evidence>
<dbReference type="Proteomes" id="UP000604046">
    <property type="component" value="Unassembled WGS sequence"/>
</dbReference>
<name>A0A812PRY3_9DINO</name>
<evidence type="ECO:0000313" key="2">
    <source>
        <dbReference type="EMBL" id="CAE7373092.1"/>
    </source>
</evidence>
<evidence type="ECO:0000313" key="3">
    <source>
        <dbReference type="Proteomes" id="UP000604046"/>
    </source>
</evidence>
<feature type="transmembrane region" description="Helical" evidence="1">
    <location>
        <begin position="41"/>
        <end position="60"/>
    </location>
</feature>
<protein>
    <submittedName>
        <fullName evidence="2">Uncharacterized protein</fullName>
    </submittedName>
</protein>
<dbReference type="AlphaFoldDB" id="A0A812PRY3"/>
<gene>
    <name evidence="2" type="ORF">SNAT2548_LOCUS20380</name>
</gene>
<comment type="caution">
    <text evidence="2">The sequence shown here is derived from an EMBL/GenBank/DDBJ whole genome shotgun (WGS) entry which is preliminary data.</text>
</comment>
<proteinExistence type="predicted"/>
<sequence length="110" mass="12138">MSFALFSAETSWLRATGCRRIVYARSHSSRMRKSCEVDHRLGLAVLFAGFFVTLGFALNVDREPRLRGGVNMNDVVCSPSCSIYSESTIHTSVALLSLLGCYGKRVGCRI</sequence>
<accession>A0A812PRY3</accession>
<keyword evidence="3" id="KW-1185">Reference proteome</keyword>
<keyword evidence="1" id="KW-0472">Membrane</keyword>
<keyword evidence="1" id="KW-0812">Transmembrane</keyword>
<dbReference type="EMBL" id="CAJNDS010002208">
    <property type="protein sequence ID" value="CAE7373092.1"/>
    <property type="molecule type" value="Genomic_DNA"/>
</dbReference>
<keyword evidence="1" id="KW-1133">Transmembrane helix</keyword>